<feature type="region of interest" description="Disordered" evidence="1">
    <location>
        <begin position="974"/>
        <end position="1002"/>
    </location>
</feature>
<dbReference type="Pfam" id="PF17128">
    <property type="entry name" value="DUF5107"/>
    <property type="match status" value="1"/>
</dbReference>
<evidence type="ECO:0000313" key="3">
    <source>
        <dbReference type="EMBL" id="MDQ0895156.1"/>
    </source>
</evidence>
<dbReference type="Proteomes" id="UP001239083">
    <property type="component" value="Unassembled WGS sequence"/>
</dbReference>
<sequence>MDVHEATLDLPGAPAELQARLDGDGAVAWQQPVTIRTYEPAPADRYPMFLSRRVYQGSSGRVYPIPFTDRISTEPVEREWQAVHLENRWLRLMVLPELGGRIHVGFDKTAGYDFFYRNNVIKPALVGLAGPWVSGGVEFNWPQHHRPATFMPVDVEIEEHADGSVTVWCSDHDPFTRMKGMHGVRLHPDRATIELVVRLHNRTSETQTFLWWANVAARVHDDYQSFFPTDVRFVADHARRAITAFPAADRSYYGVDYAARPEAERRIDRYRNIPVPTSYMIVDTQDDFFGGYDHAAEAGFVHVADRRIAPGKKQWTWGDAAFGHAWDDLLTDGDGPYIELMAGVYTDNQPDFSWLMPGETKRFTQQWFPIQRIGVVHQANRDCAVHLDVSGGTASIGVAVAAELRGATVELRSAADGRVLHRWAGDLAPGEPHVATAATQDLPAHAVELEVRCGGAPVIRWRPRPADAATAEPWVATEPPRPADIDSADELYLTGVHLAQYRHPTRSPLPYWHEALARDAGDVRCNLALADHHYRSGAYDAALACVRTGFERLTRRNTNPADGEASYLLGLILRRMGDSAAAYDAFAKAAWDRKWAHAALVELAQLDAAAGRDDEALERARDARRLDVDDTRSRALEIVLLRRLGRPDEAEQLLQQALAEDPLDQLARTLDGRKPGRDARTLVDVALELAAMGERAAAAGLLERAATGAVRPIALYHLAVVLDEMGFAADARSARRAAAEATPDRCFPSGLDDHDALEAALAADPADLRAHALLGMLLYDRGREAEALAHWRATVDGGLDDAVTLRNAAIATFNATGDGDAAFELFARALALAPDDARLWYESDQLLARTGAGVGARLSRLAEHPGAVLARDDLTIEWCDLLTAAGRAGEARAVLQSRRLAPWEGGEGRSLAAWVRANLSLARAALPADPTAALDFADNALEVPRNLGEGRHPLAPTDEIEEVRAEALERLGRRDEAQAARAAARAPRDAAPAAGESTSGLPDYFATSLPELLLFDPPASGA</sequence>
<evidence type="ECO:0000256" key="1">
    <source>
        <dbReference type="SAM" id="MobiDB-lite"/>
    </source>
</evidence>
<feature type="compositionally biased region" description="Low complexity" evidence="1">
    <location>
        <begin position="979"/>
        <end position="994"/>
    </location>
</feature>
<dbReference type="SUPFAM" id="SSF48452">
    <property type="entry name" value="TPR-like"/>
    <property type="match status" value="2"/>
</dbReference>
<dbReference type="PANTHER" id="PTHR12558:SF33">
    <property type="entry name" value="BLL7664 PROTEIN"/>
    <property type="match status" value="1"/>
</dbReference>
<dbReference type="Gene3D" id="1.25.40.10">
    <property type="entry name" value="Tetratricopeptide repeat domain"/>
    <property type="match status" value="2"/>
</dbReference>
<name>A0ABU0RAR3_9MICO</name>
<dbReference type="RefSeq" id="WP_307042990.1">
    <property type="nucleotide sequence ID" value="NZ_JAUSYY010000001.1"/>
</dbReference>
<dbReference type="InterPro" id="IPR011990">
    <property type="entry name" value="TPR-like_helical_dom_sf"/>
</dbReference>
<dbReference type="InterPro" id="IPR033396">
    <property type="entry name" value="DUF5107"/>
</dbReference>
<dbReference type="EMBL" id="JAUSYY010000001">
    <property type="protein sequence ID" value="MDQ0895156.1"/>
    <property type="molecule type" value="Genomic_DNA"/>
</dbReference>
<dbReference type="PANTHER" id="PTHR12558">
    <property type="entry name" value="CELL DIVISION CYCLE 16,23,27"/>
    <property type="match status" value="1"/>
</dbReference>
<proteinExistence type="predicted"/>
<keyword evidence="4" id="KW-1185">Reference proteome</keyword>
<organism evidence="3 4">
    <name type="scientific">Agromyces ramosus</name>
    <dbReference type="NCBI Taxonomy" id="33879"/>
    <lineage>
        <taxon>Bacteria</taxon>
        <taxon>Bacillati</taxon>
        <taxon>Actinomycetota</taxon>
        <taxon>Actinomycetes</taxon>
        <taxon>Micrococcales</taxon>
        <taxon>Microbacteriaceae</taxon>
        <taxon>Agromyces</taxon>
    </lineage>
</organism>
<feature type="domain" description="DUF5107" evidence="2">
    <location>
        <begin position="62"/>
        <end position="370"/>
    </location>
</feature>
<comment type="caution">
    <text evidence="3">The sequence shown here is derived from an EMBL/GenBank/DDBJ whole genome shotgun (WGS) entry which is preliminary data.</text>
</comment>
<reference evidence="3 4" key="1">
    <citation type="submission" date="2023-07" db="EMBL/GenBank/DDBJ databases">
        <title>Comparative genomics of wheat-associated soil bacteria to identify genetic determinants of phenazine resistance.</title>
        <authorList>
            <person name="Mouncey N."/>
        </authorList>
    </citation>
    <scope>NUCLEOTIDE SEQUENCE [LARGE SCALE GENOMIC DNA]</scope>
    <source>
        <strain evidence="3 4">V3I3</strain>
    </source>
</reference>
<evidence type="ECO:0000313" key="4">
    <source>
        <dbReference type="Proteomes" id="UP001239083"/>
    </source>
</evidence>
<accession>A0ABU0RAR3</accession>
<protein>
    <submittedName>
        <fullName evidence="3">Tetratricopeptide (TPR) repeat protein</fullName>
    </submittedName>
</protein>
<gene>
    <name evidence="3" type="ORF">QFZ26_002711</name>
</gene>
<evidence type="ECO:0000259" key="2">
    <source>
        <dbReference type="Pfam" id="PF17128"/>
    </source>
</evidence>